<dbReference type="InterPro" id="IPR016169">
    <property type="entry name" value="FAD-bd_PCMH_sub2"/>
</dbReference>
<dbReference type="STRING" id="1450539.A0A318ZCX6"/>
<evidence type="ECO:0000313" key="4">
    <source>
        <dbReference type="EMBL" id="PYH42493.1"/>
    </source>
</evidence>
<dbReference type="AlphaFoldDB" id="A0A318ZCX6"/>
<dbReference type="OrthoDB" id="9983560at2759"/>
<dbReference type="PROSITE" id="PS51387">
    <property type="entry name" value="FAD_PCMH"/>
    <property type="match status" value="1"/>
</dbReference>
<dbReference type="Gene3D" id="3.30.465.10">
    <property type="match status" value="2"/>
</dbReference>
<dbReference type="EMBL" id="KZ821251">
    <property type="protein sequence ID" value="PYH42493.1"/>
    <property type="molecule type" value="Genomic_DNA"/>
</dbReference>
<dbReference type="GeneID" id="37080978"/>
<dbReference type="Proteomes" id="UP000248349">
    <property type="component" value="Unassembled WGS sequence"/>
</dbReference>
<evidence type="ECO:0000256" key="1">
    <source>
        <dbReference type="ARBA" id="ARBA00005466"/>
    </source>
</evidence>
<proteinExistence type="inferred from homology"/>
<dbReference type="Pfam" id="PF08031">
    <property type="entry name" value="BBE"/>
    <property type="match status" value="1"/>
</dbReference>
<protein>
    <submittedName>
        <fullName evidence="4">FAD binding domain-containing protein</fullName>
    </submittedName>
</protein>
<organism evidence="4 5">
    <name type="scientific">Aspergillus saccharolyticus JOP 1030-1</name>
    <dbReference type="NCBI Taxonomy" id="1450539"/>
    <lineage>
        <taxon>Eukaryota</taxon>
        <taxon>Fungi</taxon>
        <taxon>Dikarya</taxon>
        <taxon>Ascomycota</taxon>
        <taxon>Pezizomycotina</taxon>
        <taxon>Eurotiomycetes</taxon>
        <taxon>Eurotiomycetidae</taxon>
        <taxon>Eurotiales</taxon>
        <taxon>Aspergillaceae</taxon>
        <taxon>Aspergillus</taxon>
        <taxon>Aspergillus subgen. Circumdati</taxon>
    </lineage>
</organism>
<keyword evidence="5" id="KW-1185">Reference proteome</keyword>
<keyword evidence="2" id="KW-0560">Oxidoreductase</keyword>
<dbReference type="InterPro" id="IPR050432">
    <property type="entry name" value="FAD-linked_Oxidoreductases_BP"/>
</dbReference>
<dbReference type="SUPFAM" id="SSF56176">
    <property type="entry name" value="FAD-binding/transporter-associated domain-like"/>
    <property type="match status" value="1"/>
</dbReference>
<name>A0A318ZCX6_9EURO</name>
<dbReference type="PANTHER" id="PTHR13878:SF91">
    <property type="entry name" value="FAD BINDING DOMAIN PROTEIN (AFU_ORTHOLOGUE AFUA_6G12070)-RELATED"/>
    <property type="match status" value="1"/>
</dbReference>
<sequence>MVQIPFLSVIQATSALWVLGFPPLIAARITLRNTSSSVEYNCHAGQSCWPFNDEWAQFNRSLSGNLHRTVPFAASCFYDSLSYDPASCTLAEKTYLLNQPRTEVYGATTGLNWETCGIESCALNPLDAYTVQSDQCRLGRLSALYVDAHSAQQVAMAVQFARKHRLRVSIKNTGHDYFGRSTRPDTLAIWTHHLKKMSYHAHFTPSDCPAGAHQHIGEIGAGAQASDVYAYFQGYGMAVTGGNEGSVGLAGGFGQGGGHGVFGPSRGLLVDNAVEFEVVTAEGQLRTINACSDPELFWAMRGGGGGTFAILTSYKFHLYPAVKINVYALKARFVTTTMNHSAATGDNYRALEWMLTQHVTAQPLWSSQNVSGHAYYWPSQVELYLVLPSENETALPALTREFVTAVNSHPEMIQVSESNYTTYAQYTDFLTLTEAIATRLTPGGIYEAVASRLIPRDLFESSGSVTDLVTAVLEGVRLSNSLISEEYALTQVIMTTPVNVQNGNTTSVHPAWRSALWHVLMTGGWFDVRSSANQTALGERWLDTVQPLKDLTPGGGCYVNEGSYLEPEWEQTFFGANYPALLRVKERYDPTHFLDCWKCVGWEGPNPEYDSL</sequence>
<dbReference type="InterPro" id="IPR006094">
    <property type="entry name" value="Oxid_FAD_bind_N"/>
</dbReference>
<accession>A0A318ZCX6</accession>
<dbReference type="PANTHER" id="PTHR13878">
    <property type="entry name" value="GULONOLACTONE OXIDASE"/>
    <property type="match status" value="1"/>
</dbReference>
<evidence type="ECO:0000259" key="3">
    <source>
        <dbReference type="PROSITE" id="PS51387"/>
    </source>
</evidence>
<dbReference type="RefSeq" id="XP_025428475.1">
    <property type="nucleotide sequence ID" value="XM_025579749.1"/>
</dbReference>
<evidence type="ECO:0000313" key="5">
    <source>
        <dbReference type="Proteomes" id="UP000248349"/>
    </source>
</evidence>
<dbReference type="Pfam" id="PF01565">
    <property type="entry name" value="FAD_binding_4"/>
    <property type="match status" value="1"/>
</dbReference>
<evidence type="ECO:0000256" key="2">
    <source>
        <dbReference type="ARBA" id="ARBA00023002"/>
    </source>
</evidence>
<feature type="domain" description="FAD-binding PCMH-type" evidence="3">
    <location>
        <begin position="138"/>
        <end position="321"/>
    </location>
</feature>
<comment type="similarity">
    <text evidence="1">Belongs to the oxygen-dependent FAD-linked oxidoreductase family.</text>
</comment>
<gene>
    <name evidence="4" type="ORF">BP01DRAFT_425529</name>
</gene>
<dbReference type="InterPro" id="IPR036318">
    <property type="entry name" value="FAD-bd_PCMH-like_sf"/>
</dbReference>
<dbReference type="GO" id="GO:0016491">
    <property type="term" value="F:oxidoreductase activity"/>
    <property type="evidence" value="ECO:0007669"/>
    <property type="project" value="UniProtKB-KW"/>
</dbReference>
<dbReference type="GO" id="GO:0071949">
    <property type="term" value="F:FAD binding"/>
    <property type="evidence" value="ECO:0007669"/>
    <property type="project" value="InterPro"/>
</dbReference>
<dbReference type="InterPro" id="IPR012951">
    <property type="entry name" value="BBE"/>
</dbReference>
<dbReference type="InterPro" id="IPR016166">
    <property type="entry name" value="FAD-bd_PCMH"/>
</dbReference>
<reference evidence="4 5" key="1">
    <citation type="submission" date="2016-12" db="EMBL/GenBank/DDBJ databases">
        <title>The genomes of Aspergillus section Nigri reveals drivers in fungal speciation.</title>
        <authorList>
            <consortium name="DOE Joint Genome Institute"/>
            <person name="Vesth T.C."/>
            <person name="Nybo J."/>
            <person name="Theobald S."/>
            <person name="Brandl J."/>
            <person name="Frisvad J.C."/>
            <person name="Nielsen K.F."/>
            <person name="Lyhne E.K."/>
            <person name="Kogle M.E."/>
            <person name="Kuo A."/>
            <person name="Riley R."/>
            <person name="Clum A."/>
            <person name="Nolan M."/>
            <person name="Lipzen A."/>
            <person name="Salamov A."/>
            <person name="Henrissat B."/>
            <person name="Wiebenga A."/>
            <person name="De Vries R.P."/>
            <person name="Grigoriev I.V."/>
            <person name="Mortensen U.H."/>
            <person name="Andersen M.R."/>
            <person name="Baker S.E."/>
        </authorList>
    </citation>
    <scope>NUCLEOTIDE SEQUENCE [LARGE SCALE GENOMIC DNA]</scope>
    <source>
        <strain evidence="4 5">JOP 1030-1</strain>
    </source>
</reference>